<evidence type="ECO:0000313" key="2">
    <source>
        <dbReference type="EMBL" id="MDO8168216.1"/>
    </source>
</evidence>
<dbReference type="RefSeq" id="WP_304515421.1">
    <property type="nucleotide sequence ID" value="NZ_JAOSID010000008.1"/>
</dbReference>
<reference evidence="2 3" key="1">
    <citation type="journal article" date="2023" name="Int. J. Syst. Evol. Microbiol.">
        <title>The observation of taxonomic boundaries for the 16SrII and 16SrXXV phytoplasmas using genome-based delimitation.</title>
        <authorList>
            <person name="Rodrigues Jardim B."/>
            <person name="Tran-Nguyen L.T.T."/>
            <person name="Gambley C."/>
            <person name="Al-Sadi A.M."/>
            <person name="Al-Subhi A.M."/>
            <person name="Foissac X."/>
            <person name="Salar P."/>
            <person name="Cai H."/>
            <person name="Yang J.Y."/>
            <person name="Davis R."/>
            <person name="Jones L."/>
            <person name="Rodoni B."/>
            <person name="Constable F.E."/>
        </authorList>
    </citation>
    <scope>NUCLEOTIDE SEQUENCE [LARGE SCALE GENOMIC DNA]</scope>
    <source>
        <strain evidence="2">BAWM-155c</strain>
    </source>
</reference>
<keyword evidence="1" id="KW-0472">Membrane</keyword>
<feature type="transmembrane region" description="Helical" evidence="1">
    <location>
        <begin position="42"/>
        <end position="63"/>
    </location>
</feature>
<dbReference type="EMBL" id="JAOSID010000008">
    <property type="protein sequence ID" value="MDO8168216.1"/>
    <property type="molecule type" value="Genomic_DNA"/>
</dbReference>
<keyword evidence="1" id="KW-0812">Transmembrane</keyword>
<feature type="transmembrane region" description="Helical" evidence="1">
    <location>
        <begin position="68"/>
        <end position="89"/>
    </location>
</feature>
<feature type="transmembrane region" description="Helical" evidence="1">
    <location>
        <begin position="109"/>
        <end position="131"/>
    </location>
</feature>
<dbReference type="Proteomes" id="UP001172036">
    <property type="component" value="Unassembled WGS sequence"/>
</dbReference>
<evidence type="ECO:0000313" key="3">
    <source>
        <dbReference type="Proteomes" id="UP001172036"/>
    </source>
</evidence>
<proteinExistence type="predicted"/>
<keyword evidence="3" id="KW-1185">Reference proteome</keyword>
<feature type="transmembrane region" description="Helical" evidence="1">
    <location>
        <begin position="143"/>
        <end position="163"/>
    </location>
</feature>
<sequence>MCIINKAHIKKIVLGANLIAISILLAQINANYSLIHNINKIPIMNSTLWVFWYLPLLFIGYLFELNYVLFLILTYFFIDCLLYSIIRYINTYEFLKTSLVSYHVSKQYVFLISNLLFGAFIPIISFAFAFILNYKFFNKKKVLYFFLLITTVQSFSRIINGYINYLEIIKKMIKNKMFQNEFIMILNSFMNKEKLIILLFWSLNIIPVVMSNLINCLIFLIMHKKIKNIYDEFAS</sequence>
<protein>
    <recommendedName>
        <fullName evidence="4">DUF1361 domain-containing protein</fullName>
    </recommendedName>
</protein>
<name>A0ABT9DEY5_9MOLU</name>
<accession>A0ABT9DEY5</accession>
<evidence type="ECO:0008006" key="4">
    <source>
        <dbReference type="Google" id="ProtNLM"/>
    </source>
</evidence>
<organism evidence="2 3">
    <name type="scientific">Candidatus Phytoplasma melaleucae</name>
    <dbReference type="NCBI Taxonomy" id="2982630"/>
    <lineage>
        <taxon>Bacteria</taxon>
        <taxon>Bacillati</taxon>
        <taxon>Mycoplasmatota</taxon>
        <taxon>Mollicutes</taxon>
        <taxon>Acholeplasmatales</taxon>
        <taxon>Acholeplasmataceae</taxon>
        <taxon>Candidatus Phytoplasma</taxon>
    </lineage>
</organism>
<evidence type="ECO:0000256" key="1">
    <source>
        <dbReference type="SAM" id="Phobius"/>
    </source>
</evidence>
<comment type="caution">
    <text evidence="2">The sequence shown here is derived from an EMBL/GenBank/DDBJ whole genome shotgun (WGS) entry which is preliminary data.</text>
</comment>
<keyword evidence="1" id="KW-1133">Transmembrane helix</keyword>
<feature type="transmembrane region" description="Helical" evidence="1">
    <location>
        <begin position="195"/>
        <end position="221"/>
    </location>
</feature>
<feature type="transmembrane region" description="Helical" evidence="1">
    <location>
        <begin position="12"/>
        <end position="30"/>
    </location>
</feature>
<gene>
    <name evidence="2" type="ORF">OC680_01845</name>
</gene>